<sequence>MYDWQEESMERLEQIILQVKNANLTVRKQFEETETEEKYKRILQRYKYANLYFWLNEATFVLYKNLFFLVSKLELNIKNLFENKENEEKWLQCIKIVKELIPEFMKKLKINLNISKIKILKNKIKSEEKQNKIKIKIKKENEKINEWSNWRNKIRKFVEQTLTVYYNLKNLYGERTIKKYLIIKNNESKQILKIFEILKKKNKFVLIVELIEKLKEIEQKI</sequence>
<proteinExistence type="predicted"/>
<organism evidence="1 2">
    <name type="scientific">Meloidogyne graminicola</name>
    <dbReference type="NCBI Taxonomy" id="189291"/>
    <lineage>
        <taxon>Eukaryota</taxon>
        <taxon>Metazoa</taxon>
        <taxon>Ecdysozoa</taxon>
        <taxon>Nematoda</taxon>
        <taxon>Chromadorea</taxon>
        <taxon>Rhabditida</taxon>
        <taxon>Tylenchina</taxon>
        <taxon>Tylenchomorpha</taxon>
        <taxon>Tylenchoidea</taxon>
        <taxon>Meloidogynidae</taxon>
        <taxon>Meloidogyninae</taxon>
        <taxon>Meloidogyne</taxon>
    </lineage>
</organism>
<gene>
    <name evidence="1" type="ORF">Mgra_00002474</name>
</gene>
<name>A0A8S9ZWH0_9BILA</name>
<evidence type="ECO:0000313" key="1">
    <source>
        <dbReference type="EMBL" id="KAF7638021.1"/>
    </source>
</evidence>
<dbReference type="EMBL" id="JABEBT010000015">
    <property type="protein sequence ID" value="KAF7638021.1"/>
    <property type="molecule type" value="Genomic_DNA"/>
</dbReference>
<comment type="caution">
    <text evidence="1">The sequence shown here is derived from an EMBL/GenBank/DDBJ whole genome shotgun (WGS) entry which is preliminary data.</text>
</comment>
<keyword evidence="2" id="KW-1185">Reference proteome</keyword>
<dbReference type="AlphaFoldDB" id="A0A8S9ZWH0"/>
<protein>
    <submittedName>
        <fullName evidence="1">Uncharacterized protein</fullName>
    </submittedName>
</protein>
<reference evidence="1" key="1">
    <citation type="journal article" date="2020" name="Ecol. Evol.">
        <title>Genome structure and content of the rice root-knot nematode (Meloidogyne graminicola).</title>
        <authorList>
            <person name="Phan N.T."/>
            <person name="Danchin E.G.J."/>
            <person name="Klopp C."/>
            <person name="Perfus-Barbeoch L."/>
            <person name="Kozlowski D.K."/>
            <person name="Koutsovoulos G.D."/>
            <person name="Lopez-Roques C."/>
            <person name="Bouchez O."/>
            <person name="Zahm M."/>
            <person name="Besnard G."/>
            <person name="Bellafiore S."/>
        </authorList>
    </citation>
    <scope>NUCLEOTIDE SEQUENCE</scope>
    <source>
        <strain evidence="1">VN-18</strain>
    </source>
</reference>
<dbReference type="Proteomes" id="UP000605970">
    <property type="component" value="Unassembled WGS sequence"/>
</dbReference>
<evidence type="ECO:0000313" key="2">
    <source>
        <dbReference type="Proteomes" id="UP000605970"/>
    </source>
</evidence>
<accession>A0A8S9ZWH0</accession>